<dbReference type="HOGENOM" id="CLU_012062_28_4_1"/>
<dbReference type="PROSITE" id="PS50102">
    <property type="entry name" value="RRM"/>
    <property type="match status" value="1"/>
</dbReference>
<dbReference type="InterPro" id="IPR012677">
    <property type="entry name" value="Nucleotide-bd_a/b_plait_sf"/>
</dbReference>
<evidence type="ECO:0000256" key="2">
    <source>
        <dbReference type="PROSITE-ProRule" id="PRU00176"/>
    </source>
</evidence>
<dbReference type="InterPro" id="IPR000504">
    <property type="entry name" value="RRM_dom"/>
</dbReference>
<reference evidence="5" key="1">
    <citation type="journal article" date="2013" name="Nat. Commun.">
        <title>Whole-genome sequencing of Oryza brachyantha reveals mechanisms underlying Oryza genome evolution.</title>
        <authorList>
            <person name="Chen J."/>
            <person name="Huang Q."/>
            <person name="Gao D."/>
            <person name="Wang J."/>
            <person name="Lang Y."/>
            <person name="Liu T."/>
            <person name="Li B."/>
            <person name="Bai Z."/>
            <person name="Luis Goicoechea J."/>
            <person name="Liang C."/>
            <person name="Chen C."/>
            <person name="Zhang W."/>
            <person name="Sun S."/>
            <person name="Liao Y."/>
            <person name="Zhang X."/>
            <person name="Yang L."/>
            <person name="Song C."/>
            <person name="Wang M."/>
            <person name="Shi J."/>
            <person name="Liu G."/>
            <person name="Liu J."/>
            <person name="Zhou H."/>
            <person name="Zhou W."/>
            <person name="Yu Q."/>
            <person name="An N."/>
            <person name="Chen Y."/>
            <person name="Cai Q."/>
            <person name="Wang B."/>
            <person name="Liu B."/>
            <person name="Min J."/>
            <person name="Huang Y."/>
            <person name="Wu H."/>
            <person name="Li Z."/>
            <person name="Zhang Y."/>
            <person name="Yin Y."/>
            <person name="Song W."/>
            <person name="Jiang J."/>
            <person name="Jackson S.A."/>
            <person name="Wing R.A."/>
            <person name="Wang J."/>
            <person name="Chen M."/>
        </authorList>
    </citation>
    <scope>NUCLEOTIDE SEQUENCE [LARGE SCALE GENOMIC DNA]</scope>
    <source>
        <strain evidence="5">cv. IRGC 101232</strain>
    </source>
</reference>
<feature type="region of interest" description="Disordered" evidence="3">
    <location>
        <begin position="74"/>
        <end position="96"/>
    </location>
</feature>
<dbReference type="Gene3D" id="3.30.70.330">
    <property type="match status" value="1"/>
</dbReference>
<reference evidence="5" key="2">
    <citation type="submission" date="2013-04" db="UniProtKB">
        <authorList>
            <consortium name="EnsemblPlants"/>
        </authorList>
    </citation>
    <scope>IDENTIFICATION</scope>
</reference>
<dbReference type="Proteomes" id="UP000006038">
    <property type="component" value="Chromosome 10"/>
</dbReference>
<dbReference type="PANTHER" id="PTHR48027">
    <property type="entry name" value="HETEROGENEOUS NUCLEAR RIBONUCLEOPROTEIN 87F-RELATED"/>
    <property type="match status" value="1"/>
</dbReference>
<accession>J3N1V6</accession>
<organism evidence="5">
    <name type="scientific">Oryza brachyantha</name>
    <name type="common">malo sina</name>
    <dbReference type="NCBI Taxonomy" id="4533"/>
    <lineage>
        <taxon>Eukaryota</taxon>
        <taxon>Viridiplantae</taxon>
        <taxon>Streptophyta</taxon>
        <taxon>Embryophyta</taxon>
        <taxon>Tracheophyta</taxon>
        <taxon>Spermatophyta</taxon>
        <taxon>Magnoliopsida</taxon>
        <taxon>Liliopsida</taxon>
        <taxon>Poales</taxon>
        <taxon>Poaceae</taxon>
        <taxon>BOP clade</taxon>
        <taxon>Oryzoideae</taxon>
        <taxon>Oryzeae</taxon>
        <taxon>Oryzinae</taxon>
        <taxon>Oryza</taxon>
    </lineage>
</organism>
<evidence type="ECO:0000313" key="6">
    <source>
        <dbReference type="Proteomes" id="UP000006038"/>
    </source>
</evidence>
<feature type="domain" description="RRM" evidence="4">
    <location>
        <begin position="10"/>
        <end position="77"/>
    </location>
</feature>
<dbReference type="AlphaFoldDB" id="J3N1V6"/>
<sequence length="96" mass="10199">MFNAAHLMSTELFVGGDHLGTNDDSLRAFASFGDVTEGRESRKSTGFGFVNFVNGDEAKSAMEAMDKRNIRMNFANERPPGNQGGGGCGGDGYGNQ</sequence>
<dbReference type="Pfam" id="PF00076">
    <property type="entry name" value="RRM_1"/>
    <property type="match status" value="1"/>
</dbReference>
<proteinExistence type="predicted"/>
<dbReference type="InterPro" id="IPR035979">
    <property type="entry name" value="RBD_domain_sf"/>
</dbReference>
<dbReference type="eggNOG" id="KOG0118">
    <property type="taxonomic scope" value="Eukaryota"/>
</dbReference>
<dbReference type="InterPro" id="IPR052462">
    <property type="entry name" value="SLIRP/GR-RBP-like"/>
</dbReference>
<name>J3N1V6_ORYBR</name>
<dbReference type="SMART" id="SM00360">
    <property type="entry name" value="RRM"/>
    <property type="match status" value="1"/>
</dbReference>
<evidence type="ECO:0000259" key="4">
    <source>
        <dbReference type="PROSITE" id="PS50102"/>
    </source>
</evidence>
<dbReference type="Gramene" id="OB10G15040.1">
    <property type="protein sequence ID" value="OB10G15040.1"/>
    <property type="gene ID" value="OB10G15040"/>
</dbReference>
<dbReference type="EnsemblPlants" id="OB10G15040.1">
    <property type="protein sequence ID" value="OB10G15040.1"/>
    <property type="gene ID" value="OB10G15040"/>
</dbReference>
<dbReference type="STRING" id="4533.J3N1V6"/>
<evidence type="ECO:0000256" key="1">
    <source>
        <dbReference type="ARBA" id="ARBA00022884"/>
    </source>
</evidence>
<keyword evidence="1 2" id="KW-0694">RNA-binding</keyword>
<evidence type="ECO:0000256" key="3">
    <source>
        <dbReference type="SAM" id="MobiDB-lite"/>
    </source>
</evidence>
<feature type="compositionally biased region" description="Gly residues" evidence="3">
    <location>
        <begin position="82"/>
        <end position="96"/>
    </location>
</feature>
<keyword evidence="6" id="KW-1185">Reference proteome</keyword>
<dbReference type="GO" id="GO:0003723">
    <property type="term" value="F:RNA binding"/>
    <property type="evidence" value="ECO:0007669"/>
    <property type="project" value="UniProtKB-UniRule"/>
</dbReference>
<protein>
    <recommendedName>
        <fullName evidence="4">RRM domain-containing protein</fullName>
    </recommendedName>
</protein>
<dbReference type="SUPFAM" id="SSF54928">
    <property type="entry name" value="RNA-binding domain, RBD"/>
    <property type="match status" value="1"/>
</dbReference>
<evidence type="ECO:0000313" key="5">
    <source>
        <dbReference type="EnsemblPlants" id="OB10G15040.1"/>
    </source>
</evidence>